<dbReference type="Pfam" id="PF00072">
    <property type="entry name" value="Response_reg"/>
    <property type="match status" value="1"/>
</dbReference>
<dbReference type="Proteomes" id="UP001139286">
    <property type="component" value="Unassembled WGS sequence"/>
</dbReference>
<dbReference type="RefSeq" id="WP_226696723.1">
    <property type="nucleotide sequence ID" value="NZ_JAJAPX010000006.1"/>
</dbReference>
<dbReference type="Gene3D" id="3.40.50.2300">
    <property type="match status" value="1"/>
</dbReference>
<dbReference type="EMBL" id="JAJAPX010000006">
    <property type="protein sequence ID" value="MCB4809351.1"/>
    <property type="molecule type" value="Genomic_DNA"/>
</dbReference>
<evidence type="ECO:0000313" key="3">
    <source>
        <dbReference type="EMBL" id="MCB4809351.1"/>
    </source>
</evidence>
<proteinExistence type="predicted"/>
<keyword evidence="1" id="KW-0597">Phosphoprotein</keyword>
<comment type="caution">
    <text evidence="3">The sequence shown here is derived from an EMBL/GenBank/DDBJ whole genome shotgun (WGS) entry which is preliminary data.</text>
</comment>
<dbReference type="PANTHER" id="PTHR44520">
    <property type="entry name" value="RESPONSE REGULATOR RCP1-RELATED"/>
    <property type="match status" value="1"/>
</dbReference>
<protein>
    <submittedName>
        <fullName evidence="3">Response regulator</fullName>
    </submittedName>
</protein>
<dbReference type="InterPro" id="IPR011006">
    <property type="entry name" value="CheY-like_superfamily"/>
</dbReference>
<dbReference type="GO" id="GO:0000160">
    <property type="term" value="P:phosphorelay signal transduction system"/>
    <property type="evidence" value="ECO:0007669"/>
    <property type="project" value="InterPro"/>
</dbReference>
<accession>A0A9X1I7P1</accession>
<dbReference type="AlphaFoldDB" id="A0A9X1I7P1"/>
<gene>
    <name evidence="3" type="ORF">LG651_13925</name>
</gene>
<evidence type="ECO:0000259" key="2">
    <source>
        <dbReference type="PROSITE" id="PS50110"/>
    </source>
</evidence>
<dbReference type="SUPFAM" id="SSF52172">
    <property type="entry name" value="CheY-like"/>
    <property type="match status" value="1"/>
</dbReference>
<feature type="modified residue" description="4-aspartylphosphate" evidence="1">
    <location>
        <position position="61"/>
    </location>
</feature>
<dbReference type="InterPro" id="IPR001789">
    <property type="entry name" value="Sig_transdc_resp-reg_receiver"/>
</dbReference>
<keyword evidence="4" id="KW-1185">Reference proteome</keyword>
<reference evidence="3" key="1">
    <citation type="submission" date="2021-10" db="EMBL/GenBank/DDBJ databases">
        <title>Tamlana sargassums sp. nov., and Tamlana laminarinivorans sp. nov., two new bacteria isolated from the brown alga.</title>
        <authorList>
            <person name="Li J."/>
        </authorList>
    </citation>
    <scope>NUCLEOTIDE SEQUENCE</scope>
    <source>
        <strain evidence="3">62-3</strain>
    </source>
</reference>
<dbReference type="PANTHER" id="PTHR44520:SF2">
    <property type="entry name" value="RESPONSE REGULATOR RCP1"/>
    <property type="match status" value="1"/>
</dbReference>
<organism evidence="3 4">
    <name type="scientific">Neotamlana sargassicola</name>
    <dbReference type="NCBI Taxonomy" id="2883125"/>
    <lineage>
        <taxon>Bacteria</taxon>
        <taxon>Pseudomonadati</taxon>
        <taxon>Bacteroidota</taxon>
        <taxon>Flavobacteriia</taxon>
        <taxon>Flavobacteriales</taxon>
        <taxon>Flavobacteriaceae</taxon>
        <taxon>Neotamlana</taxon>
    </lineage>
</organism>
<feature type="domain" description="Response regulatory" evidence="2">
    <location>
        <begin position="3"/>
        <end position="131"/>
    </location>
</feature>
<name>A0A9X1I7P1_9FLAO</name>
<evidence type="ECO:0000313" key="4">
    <source>
        <dbReference type="Proteomes" id="UP001139286"/>
    </source>
</evidence>
<dbReference type="SMART" id="SM00448">
    <property type="entry name" value="REC"/>
    <property type="match status" value="1"/>
</dbReference>
<dbReference type="PROSITE" id="PS50110">
    <property type="entry name" value="RESPONSE_REGULATORY"/>
    <property type="match status" value="1"/>
</dbReference>
<sequence length="138" mass="15796">MHKIAIIDDNLLFRKVTQKLLFKLSIKDSQILLFENGKTALSFISDNIETPKTLPSIILLDLNMPCVNGWEFLELIKKINQDNLYQPIIHIITSSIDDNDKQKAKQTNLVSNYLVKPINLGQLQNVLNFNSNNEKMVS</sequence>
<dbReference type="CDD" id="cd17546">
    <property type="entry name" value="REC_hyHK_CKI1_RcsC-like"/>
    <property type="match status" value="1"/>
</dbReference>
<evidence type="ECO:0000256" key="1">
    <source>
        <dbReference type="PROSITE-ProRule" id="PRU00169"/>
    </source>
</evidence>
<dbReference type="InterPro" id="IPR052893">
    <property type="entry name" value="TCS_response_regulator"/>
</dbReference>